<dbReference type="InterPro" id="IPR001441">
    <property type="entry name" value="UPP_synth-like"/>
</dbReference>
<reference evidence="4" key="1">
    <citation type="journal article" date="2016" name="Proc. Natl. Acad. Sci. U.S.A.">
        <title>Comparative genomics of biotechnologically important yeasts.</title>
        <authorList>
            <person name="Riley R."/>
            <person name="Haridas S."/>
            <person name="Wolfe K.H."/>
            <person name="Lopes M.R."/>
            <person name="Hittinger C.T."/>
            <person name="Goeker M."/>
            <person name="Salamov A.A."/>
            <person name="Wisecaver J.H."/>
            <person name="Long T.M."/>
            <person name="Calvey C.H."/>
            <person name="Aerts A.L."/>
            <person name="Barry K.W."/>
            <person name="Choi C."/>
            <person name="Clum A."/>
            <person name="Coughlan A.Y."/>
            <person name="Deshpande S."/>
            <person name="Douglass A.P."/>
            <person name="Hanson S.J."/>
            <person name="Klenk H.-P."/>
            <person name="LaButti K.M."/>
            <person name="Lapidus A."/>
            <person name="Lindquist E.A."/>
            <person name="Lipzen A.M."/>
            <person name="Meier-Kolthoff J.P."/>
            <person name="Ohm R.A."/>
            <person name="Otillar R.P."/>
            <person name="Pangilinan J.L."/>
            <person name="Peng Y."/>
            <person name="Rokas A."/>
            <person name="Rosa C.A."/>
            <person name="Scheuner C."/>
            <person name="Sibirny A.A."/>
            <person name="Slot J.C."/>
            <person name="Stielow J.B."/>
            <person name="Sun H."/>
            <person name="Kurtzman C.P."/>
            <person name="Blackwell M."/>
            <person name="Grigoriev I.V."/>
            <person name="Jeffries T.W."/>
        </authorList>
    </citation>
    <scope>NUCLEOTIDE SEQUENCE [LARGE SCALE GENOMIC DNA]</scope>
    <source>
        <strain evidence="4">NRRL Y-1626</strain>
    </source>
</reference>
<keyword evidence="4" id="KW-1185">Reference proteome</keyword>
<gene>
    <name evidence="3" type="ORF">HANVADRAFT_20804</name>
</gene>
<dbReference type="GO" id="GO:0005811">
    <property type="term" value="C:lipid droplet"/>
    <property type="evidence" value="ECO:0007669"/>
    <property type="project" value="TreeGrafter"/>
</dbReference>
<keyword evidence="2" id="KW-1133">Transmembrane helix</keyword>
<dbReference type="GO" id="GO:0045547">
    <property type="term" value="F:ditrans,polycis-polyprenyl diphosphate synthase [(2E,6E)-farnesyl diphosphate specific] activity"/>
    <property type="evidence" value="ECO:0007669"/>
    <property type="project" value="TreeGrafter"/>
</dbReference>
<dbReference type="PANTHER" id="PTHR10291:SF2">
    <property type="entry name" value="DEHYDRODOLICHYL DIPHOSPHATE SYNTHASE COMPLEX SUBUNIT SRT1"/>
    <property type="match status" value="1"/>
</dbReference>
<comment type="similarity">
    <text evidence="2">Belongs to the UPP synthase family.</text>
</comment>
<protein>
    <recommendedName>
        <fullName evidence="2">Alkyl transferase</fullName>
        <ecNumber evidence="2">2.5.1.-</ecNumber>
    </recommendedName>
</protein>
<dbReference type="EC" id="2.5.1.-" evidence="2"/>
<dbReference type="Pfam" id="PF01255">
    <property type="entry name" value="Prenyltransf"/>
    <property type="match status" value="1"/>
</dbReference>
<evidence type="ECO:0000256" key="1">
    <source>
        <dbReference type="ARBA" id="ARBA00022679"/>
    </source>
</evidence>
<dbReference type="SUPFAM" id="SSF64005">
    <property type="entry name" value="Undecaprenyl diphosphate synthase"/>
    <property type="match status" value="1"/>
</dbReference>
<dbReference type="OrthoDB" id="4173905at2759"/>
<dbReference type="InterPro" id="IPR036424">
    <property type="entry name" value="UPP_synth-like_sf"/>
</dbReference>
<dbReference type="Proteomes" id="UP000092321">
    <property type="component" value="Unassembled WGS sequence"/>
</dbReference>
<dbReference type="PANTHER" id="PTHR10291">
    <property type="entry name" value="DEHYDRODOLICHYL DIPHOSPHATE SYNTHASE FAMILY MEMBER"/>
    <property type="match status" value="1"/>
</dbReference>
<dbReference type="EMBL" id="LXPE01000002">
    <property type="protein sequence ID" value="OBA28757.1"/>
    <property type="molecule type" value="Genomic_DNA"/>
</dbReference>
<evidence type="ECO:0000313" key="4">
    <source>
        <dbReference type="Proteomes" id="UP000092321"/>
    </source>
</evidence>
<keyword evidence="2" id="KW-0472">Membrane</keyword>
<dbReference type="NCBIfam" id="TIGR00055">
    <property type="entry name" value="uppS"/>
    <property type="match status" value="1"/>
</dbReference>
<dbReference type="Gene3D" id="3.40.1180.10">
    <property type="entry name" value="Decaprenyl diphosphate synthase-like"/>
    <property type="match status" value="1"/>
</dbReference>
<dbReference type="GO" id="GO:1904423">
    <property type="term" value="C:dehydrodolichyl diphosphate synthase complex"/>
    <property type="evidence" value="ECO:0007669"/>
    <property type="project" value="TreeGrafter"/>
</dbReference>
<dbReference type="AlphaFoldDB" id="A0A1B7TJ45"/>
<proteinExistence type="inferred from homology"/>
<dbReference type="GO" id="GO:0016020">
    <property type="term" value="C:membrane"/>
    <property type="evidence" value="ECO:0007669"/>
    <property type="project" value="TreeGrafter"/>
</dbReference>
<dbReference type="GO" id="GO:0005783">
    <property type="term" value="C:endoplasmic reticulum"/>
    <property type="evidence" value="ECO:0007669"/>
    <property type="project" value="TreeGrafter"/>
</dbReference>
<evidence type="ECO:0000256" key="2">
    <source>
        <dbReference type="RuleBase" id="RU363018"/>
    </source>
</evidence>
<accession>A0A1B7TJ45</accession>
<keyword evidence="1 2" id="KW-0808">Transferase</keyword>
<sequence>MTLNYKYLLYNHCKAVNSVKYKNIDYVFDIKKPYVTTTNAIHKLYYYFFSMFFISNLMSLFQTFWLIILSYGSAPKHLSFIMDGNRRFAKSINQPLKKGHELGSLTLLQIIYFAKTIGVKDLSVYAFSIENFNRSEKEVELLMSLLVTKLTELAHKCTDEKIVDNVVFSGTQIKIVGDRSYLADTINAKIDEIEKITTIKNEAAIEFTLYICCPYTSRNEIY</sequence>
<feature type="transmembrane region" description="Helical" evidence="2">
    <location>
        <begin position="44"/>
        <end position="69"/>
    </location>
</feature>
<evidence type="ECO:0000313" key="3">
    <source>
        <dbReference type="EMBL" id="OBA28757.1"/>
    </source>
</evidence>
<comment type="caution">
    <text evidence="3">The sequence shown here is derived from an EMBL/GenBank/DDBJ whole genome shotgun (WGS) entry which is preliminary data.</text>
</comment>
<keyword evidence="2" id="KW-0812">Transmembrane</keyword>
<dbReference type="GO" id="GO:0016094">
    <property type="term" value="P:polyprenol biosynthetic process"/>
    <property type="evidence" value="ECO:0007669"/>
    <property type="project" value="TreeGrafter"/>
</dbReference>
<organism evidence="3 4">
    <name type="scientific">Hanseniaspora valbyensis NRRL Y-1626</name>
    <dbReference type="NCBI Taxonomy" id="766949"/>
    <lineage>
        <taxon>Eukaryota</taxon>
        <taxon>Fungi</taxon>
        <taxon>Dikarya</taxon>
        <taxon>Ascomycota</taxon>
        <taxon>Saccharomycotina</taxon>
        <taxon>Saccharomycetes</taxon>
        <taxon>Saccharomycodales</taxon>
        <taxon>Saccharomycodaceae</taxon>
        <taxon>Hanseniaspora</taxon>
    </lineage>
</organism>
<name>A0A1B7TJ45_9ASCO</name>